<evidence type="ECO:0000256" key="1">
    <source>
        <dbReference type="SAM" id="MobiDB-lite"/>
    </source>
</evidence>
<gene>
    <name evidence="2" type="ORF">LTR97_005849</name>
</gene>
<sequence>MRPSDDLIKSGLLYERNFDGWREQMVCTLQENGIKVDEGQGASVYAKRLIFDRLNPALLARLRKRSYMGHYSPGLLEDCFTDLKNELEGWNGQEWSGGEDEPPHRARRQPTCSPPENAIPSQLTRSGLLYEGNFEAWHQQMVATLRVFETEAFATKPQRSGTNNLRNTTLILDRVSPGLQKRVGTTHPAGTEALLRMLGAMAKPFRLNDLPAELRDRVYNFAFPGTTICDVHSRASPRQQPSRVTLPILLKLSRSITTEALPFFHASVDYRFDFQAGYLLRFPAGGDSAAVRMIRRWVRDKLQDNVKYLRQLSVGVVQYDGYFTIRFEPKKGLTVGCPPGCPSEVVSAWEKHVKESEAKRHDVGSVGEAVVLAVVSKPELWH</sequence>
<dbReference type="EMBL" id="JAVRQU010000008">
    <property type="protein sequence ID" value="KAK5699718.1"/>
    <property type="molecule type" value="Genomic_DNA"/>
</dbReference>
<evidence type="ECO:0000313" key="3">
    <source>
        <dbReference type="Proteomes" id="UP001310594"/>
    </source>
</evidence>
<feature type="region of interest" description="Disordered" evidence="1">
    <location>
        <begin position="91"/>
        <end position="119"/>
    </location>
</feature>
<organism evidence="2 3">
    <name type="scientific">Elasticomyces elasticus</name>
    <dbReference type="NCBI Taxonomy" id="574655"/>
    <lineage>
        <taxon>Eukaryota</taxon>
        <taxon>Fungi</taxon>
        <taxon>Dikarya</taxon>
        <taxon>Ascomycota</taxon>
        <taxon>Pezizomycotina</taxon>
        <taxon>Dothideomycetes</taxon>
        <taxon>Dothideomycetidae</taxon>
        <taxon>Mycosphaerellales</taxon>
        <taxon>Teratosphaeriaceae</taxon>
        <taxon>Elasticomyces</taxon>
    </lineage>
</organism>
<evidence type="ECO:0000313" key="2">
    <source>
        <dbReference type="EMBL" id="KAK5699718.1"/>
    </source>
</evidence>
<accession>A0AAN7WBV1</accession>
<name>A0AAN7WBV1_9PEZI</name>
<proteinExistence type="predicted"/>
<reference evidence="2" key="1">
    <citation type="submission" date="2023-08" db="EMBL/GenBank/DDBJ databases">
        <title>Black Yeasts Isolated from many extreme environments.</title>
        <authorList>
            <person name="Coleine C."/>
            <person name="Stajich J.E."/>
            <person name="Selbmann L."/>
        </authorList>
    </citation>
    <scope>NUCLEOTIDE SEQUENCE</scope>
    <source>
        <strain evidence="2">CCFEE 5810</strain>
    </source>
</reference>
<protein>
    <submittedName>
        <fullName evidence="2">Uncharacterized protein</fullName>
    </submittedName>
</protein>
<dbReference type="AlphaFoldDB" id="A0AAN7WBV1"/>
<dbReference type="Proteomes" id="UP001310594">
    <property type="component" value="Unassembled WGS sequence"/>
</dbReference>
<comment type="caution">
    <text evidence="2">The sequence shown here is derived from an EMBL/GenBank/DDBJ whole genome shotgun (WGS) entry which is preliminary data.</text>
</comment>